<dbReference type="GO" id="GO:0018580">
    <property type="term" value="F:nitronate monooxygenase activity"/>
    <property type="evidence" value="ECO:0007669"/>
    <property type="project" value="InterPro"/>
</dbReference>
<keyword evidence="5" id="KW-1185">Reference proteome</keyword>
<dbReference type="InterPro" id="IPR013785">
    <property type="entry name" value="Aldolase_TIM"/>
</dbReference>
<dbReference type="InterPro" id="IPR004136">
    <property type="entry name" value="NMO"/>
</dbReference>
<dbReference type="PANTHER" id="PTHR32332">
    <property type="entry name" value="2-NITROPROPANE DIOXYGENASE"/>
    <property type="match status" value="1"/>
</dbReference>
<comment type="caution">
    <text evidence="4">The sequence shown here is derived from an EMBL/GenBank/DDBJ whole genome shotgun (WGS) entry which is preliminary data.</text>
</comment>
<evidence type="ECO:0000256" key="1">
    <source>
        <dbReference type="ARBA" id="ARBA00022630"/>
    </source>
</evidence>
<keyword evidence="1" id="KW-0285">Flavoprotein</keyword>
<dbReference type="AlphaFoldDB" id="A0A9W7KYJ9"/>
<dbReference type="CDD" id="cd04730">
    <property type="entry name" value="NPD_like"/>
    <property type="match status" value="1"/>
</dbReference>
<keyword evidence="3" id="KW-0560">Oxidoreductase</keyword>
<organism evidence="4 5">
    <name type="scientific">Triparma laevis f. longispina</name>
    <dbReference type="NCBI Taxonomy" id="1714387"/>
    <lineage>
        <taxon>Eukaryota</taxon>
        <taxon>Sar</taxon>
        <taxon>Stramenopiles</taxon>
        <taxon>Ochrophyta</taxon>
        <taxon>Bolidophyceae</taxon>
        <taxon>Parmales</taxon>
        <taxon>Triparmaceae</taxon>
        <taxon>Triparma</taxon>
    </lineage>
</organism>
<dbReference type="Pfam" id="PF03060">
    <property type="entry name" value="NMO"/>
    <property type="match status" value="1"/>
</dbReference>
<dbReference type="SUPFAM" id="SSF51412">
    <property type="entry name" value="Inosine monophosphate dehydrogenase (IMPDH)"/>
    <property type="match status" value="1"/>
</dbReference>
<keyword evidence="2" id="KW-0288">FMN</keyword>
<evidence type="ECO:0000313" key="5">
    <source>
        <dbReference type="Proteomes" id="UP001165122"/>
    </source>
</evidence>
<evidence type="ECO:0000313" key="4">
    <source>
        <dbReference type="EMBL" id="GMI16607.1"/>
    </source>
</evidence>
<accession>A0A9W7KYJ9</accession>
<evidence type="ECO:0000256" key="2">
    <source>
        <dbReference type="ARBA" id="ARBA00022643"/>
    </source>
</evidence>
<proteinExistence type="predicted"/>
<gene>
    <name evidence="4" type="ORF">TrLO_g15627</name>
</gene>
<evidence type="ECO:0008006" key="6">
    <source>
        <dbReference type="Google" id="ProtNLM"/>
    </source>
</evidence>
<dbReference type="PANTHER" id="PTHR32332:SF20">
    <property type="entry name" value="2-NITROPROPANE DIOXYGENASE-LIKE PROTEIN"/>
    <property type="match status" value="1"/>
</dbReference>
<name>A0A9W7KYJ9_9STRA</name>
<sequence length="334" mass="36398">MSLSPATKRLLQDTGARLPVVCGPMYPGSNPELVAAVSEAGGFGVVQPIALTRLYGHDYRSGLRYIKTLTSKPFGVNITILPKTAASARYAKMNEEFADIAIEEGVKFLLTSLGKPDDIVKKAHANGVKVYHDVHNAKLAVRAADAGVDGLNLLNSSMGGQTGQFEPEEIIKSVLAVRDEADFPMLCAGGQSTSSDLNKMLELGYAGIQCGTRFLATEEAKITQEYKQAIVNAKSDDIVWTNKMAGTNSSVIRTPMVEEGGLRTNAFVSFLLKQPMTKALTRLWLLRGALEKYDQAAFDPEVQYWQAGKGVDGIDEIISCEEVIRRFEKDFKLK</sequence>
<dbReference type="EMBL" id="BRXW01000257">
    <property type="protein sequence ID" value="GMI16607.1"/>
    <property type="molecule type" value="Genomic_DNA"/>
</dbReference>
<protein>
    <recommendedName>
        <fullName evidence="6">2-nitropropane dioxygenase</fullName>
    </recommendedName>
</protein>
<dbReference type="OrthoDB" id="412383at2759"/>
<reference evidence="5" key="1">
    <citation type="journal article" date="2023" name="Commun. Biol.">
        <title>Genome analysis of Parmales, the sister group of diatoms, reveals the evolutionary specialization of diatoms from phago-mixotrophs to photoautotrophs.</title>
        <authorList>
            <person name="Ban H."/>
            <person name="Sato S."/>
            <person name="Yoshikawa S."/>
            <person name="Yamada K."/>
            <person name="Nakamura Y."/>
            <person name="Ichinomiya M."/>
            <person name="Sato N."/>
            <person name="Blanc-Mathieu R."/>
            <person name="Endo H."/>
            <person name="Kuwata A."/>
            <person name="Ogata H."/>
        </authorList>
    </citation>
    <scope>NUCLEOTIDE SEQUENCE [LARGE SCALE GENOMIC DNA]</scope>
    <source>
        <strain evidence="5">NIES 3700</strain>
    </source>
</reference>
<dbReference type="Proteomes" id="UP001165122">
    <property type="component" value="Unassembled WGS sequence"/>
</dbReference>
<evidence type="ECO:0000256" key="3">
    <source>
        <dbReference type="ARBA" id="ARBA00023002"/>
    </source>
</evidence>
<dbReference type="Gene3D" id="3.20.20.70">
    <property type="entry name" value="Aldolase class I"/>
    <property type="match status" value="1"/>
</dbReference>